<dbReference type="EMBL" id="AHMI02000118">
    <property type="protein sequence ID" value="EMY15039.1"/>
    <property type="molecule type" value="Genomic_DNA"/>
</dbReference>
<dbReference type="Proteomes" id="UP000012249">
    <property type="component" value="Unassembled WGS sequence"/>
</dbReference>
<gene>
    <name evidence="1" type="ORF">LEP1GSC043_1701</name>
</gene>
<comment type="caution">
    <text evidence="1">The sequence shown here is derived from an EMBL/GenBank/DDBJ whole genome shotgun (WGS) entry which is preliminary data.</text>
</comment>
<protein>
    <submittedName>
        <fullName evidence="1">Uncharacterized protein</fullName>
    </submittedName>
</protein>
<name>N1UAS2_9LEPT</name>
<accession>N1UAS2</accession>
<dbReference type="AlphaFoldDB" id="N1UAS2"/>
<organism evidence="1 2">
    <name type="scientific">Leptospira weilii str. Ecochallenge</name>
    <dbReference type="NCBI Taxonomy" id="1049986"/>
    <lineage>
        <taxon>Bacteria</taxon>
        <taxon>Pseudomonadati</taxon>
        <taxon>Spirochaetota</taxon>
        <taxon>Spirochaetia</taxon>
        <taxon>Leptospirales</taxon>
        <taxon>Leptospiraceae</taxon>
        <taxon>Leptospira</taxon>
    </lineage>
</organism>
<proteinExistence type="predicted"/>
<sequence>MSEDVLTQLKSLLPKYGLEGTELKIIQSGGAEEHKRPGNLSLETGVGSKNQEEKIQLLENELRTLKDKDHLVQSVAKEINVLFPYVESFSFGDFLVQNVQDFTSSKEATILVKWKRPISDVEKNDWNFF</sequence>
<evidence type="ECO:0000313" key="1">
    <source>
        <dbReference type="EMBL" id="EMY15039.1"/>
    </source>
</evidence>
<reference evidence="1 2" key="1">
    <citation type="submission" date="2013-02" db="EMBL/GenBank/DDBJ databases">
        <authorList>
            <person name="Harkins D.M."/>
            <person name="Durkin A.S."/>
            <person name="Brinkac L.M."/>
            <person name="Haft D.H."/>
            <person name="Selengut J.D."/>
            <person name="Sanka R."/>
            <person name="DePew J."/>
            <person name="Purushe J."/>
            <person name="Haake D.A."/>
            <person name="Matsunaga J."/>
            <person name="Vinetz J.M."/>
            <person name="Sutton G.G."/>
            <person name="Nierman W.C."/>
            <person name="Fouts D.E."/>
        </authorList>
    </citation>
    <scope>NUCLEOTIDE SEQUENCE [LARGE SCALE GENOMIC DNA]</scope>
    <source>
        <strain evidence="1 2">Ecochallenge</strain>
    </source>
</reference>
<evidence type="ECO:0000313" key="2">
    <source>
        <dbReference type="Proteomes" id="UP000012249"/>
    </source>
</evidence>